<protein>
    <submittedName>
        <fullName evidence="1">Uncharacterized protein</fullName>
    </submittedName>
</protein>
<gene>
    <name evidence="1" type="ORF">CO051_05380</name>
</gene>
<evidence type="ECO:0000313" key="1">
    <source>
        <dbReference type="EMBL" id="PJC30492.1"/>
    </source>
</evidence>
<sequence>MQRATLEELLQDFDGQCSFDASAITSAFAKTMNATLIGGGLSRLDYYSHVDREGRTITLFDATKQEGSPHEPIPTRVLEGYYGALNLIDRAFQNMQ</sequence>
<accession>A0A2M8EX99</accession>
<name>A0A2M8EX99_9BACT</name>
<dbReference type="AlphaFoldDB" id="A0A2M8EX99"/>
<reference evidence="2" key="1">
    <citation type="submission" date="2017-09" db="EMBL/GenBank/DDBJ databases">
        <title>Depth-based differentiation of microbial function through sediment-hosted aquifers and enrichment of novel symbionts in the deep terrestrial subsurface.</title>
        <authorList>
            <person name="Probst A.J."/>
            <person name="Ladd B."/>
            <person name="Jarett J.K."/>
            <person name="Geller-Mcgrath D.E."/>
            <person name="Sieber C.M.K."/>
            <person name="Emerson J.B."/>
            <person name="Anantharaman K."/>
            <person name="Thomas B.C."/>
            <person name="Malmstrom R."/>
            <person name="Stieglmeier M."/>
            <person name="Klingl A."/>
            <person name="Woyke T."/>
            <person name="Ryan C.M."/>
            <person name="Banfield J.F."/>
        </authorList>
    </citation>
    <scope>NUCLEOTIDE SEQUENCE [LARGE SCALE GENOMIC DNA]</scope>
</reference>
<evidence type="ECO:0000313" key="2">
    <source>
        <dbReference type="Proteomes" id="UP000231383"/>
    </source>
</evidence>
<organism evidence="1 2">
    <name type="scientific">Candidatus Roizmanbacteria bacterium CG_4_9_14_0_2_um_filter_39_13</name>
    <dbReference type="NCBI Taxonomy" id="1974839"/>
    <lineage>
        <taxon>Bacteria</taxon>
        <taxon>Candidatus Roizmaniibacteriota</taxon>
    </lineage>
</organism>
<dbReference type="EMBL" id="PFSC01000136">
    <property type="protein sequence ID" value="PJC30492.1"/>
    <property type="molecule type" value="Genomic_DNA"/>
</dbReference>
<dbReference type="Proteomes" id="UP000231383">
    <property type="component" value="Unassembled WGS sequence"/>
</dbReference>
<proteinExistence type="predicted"/>
<comment type="caution">
    <text evidence="1">The sequence shown here is derived from an EMBL/GenBank/DDBJ whole genome shotgun (WGS) entry which is preliminary data.</text>
</comment>